<reference evidence="3" key="1">
    <citation type="journal article" date="2021" name="Nat. Microbiol.">
        <title>Cocultivation of an ultrasmall environmental parasitic bacterium with lytic ability against bacteria associated with wastewater foams.</title>
        <authorList>
            <person name="Batinovic S."/>
            <person name="Rose J.J.A."/>
            <person name="Ratcliffe J."/>
            <person name="Seviour R.J."/>
            <person name="Petrovski S."/>
        </authorList>
    </citation>
    <scope>NUCLEOTIDE SEQUENCE</scope>
    <source>
        <strain evidence="3">CON9</strain>
    </source>
</reference>
<protein>
    <recommendedName>
        <fullName evidence="5">Dynamin family protein</fullName>
    </recommendedName>
</protein>
<feature type="region of interest" description="Disordered" evidence="1">
    <location>
        <begin position="465"/>
        <end position="512"/>
    </location>
</feature>
<dbReference type="EMBL" id="CP045809">
    <property type="protein sequence ID" value="QHN33786.1"/>
    <property type="molecule type" value="Genomic_DNA"/>
</dbReference>
<feature type="transmembrane region" description="Helical" evidence="2">
    <location>
        <begin position="325"/>
        <end position="346"/>
    </location>
</feature>
<evidence type="ECO:0000313" key="3">
    <source>
        <dbReference type="EMBL" id="QHN33786.1"/>
    </source>
</evidence>
<evidence type="ECO:0000256" key="1">
    <source>
        <dbReference type="SAM" id="MobiDB-lite"/>
    </source>
</evidence>
<evidence type="ECO:0000256" key="2">
    <source>
        <dbReference type="SAM" id="Phobius"/>
    </source>
</evidence>
<dbReference type="Gene3D" id="3.40.50.300">
    <property type="entry name" value="P-loop containing nucleotide triphosphate hydrolases"/>
    <property type="match status" value="1"/>
</dbReference>
<evidence type="ECO:0000313" key="4">
    <source>
        <dbReference type="Proteomes" id="UP001059836"/>
    </source>
</evidence>
<dbReference type="InterPro" id="IPR027417">
    <property type="entry name" value="P-loop_NTPase"/>
</dbReference>
<feature type="transmembrane region" description="Helical" evidence="2">
    <location>
        <begin position="358"/>
        <end position="377"/>
    </location>
</feature>
<gene>
    <name evidence="3" type="ORF">GII31_01575</name>
</gene>
<evidence type="ECO:0008006" key="5">
    <source>
        <dbReference type="Google" id="ProtNLM"/>
    </source>
</evidence>
<dbReference type="Proteomes" id="UP001059836">
    <property type="component" value="Chromosome"/>
</dbReference>
<proteinExistence type="predicted"/>
<name>A0ABX6IEP0_9ACTN</name>
<keyword evidence="2" id="KW-0472">Membrane</keyword>
<keyword evidence="2" id="KW-1133">Transmembrane helix</keyword>
<sequence>MTTVLDTATIREIRTVTGRDVATVPVPGRAVVFAGVGGTGVSSVIGACARVAPDLVVGDWADRDPGAPDAAAVAVLVVDPSSSVDEEESALLAELRQEIGVVALVCNKIDAYWEWPDMLRRIRAVLDPAGRLPLFAVAARRGDSGIAALTDWLTCVVSAPDEVRHGLRQAGVGLVEADAVGAVPLDDDAARLSRDLVDRRRVILAGRDRGRAERYAAVRVEFAAARAEIVDELDAVVRTLSAVADARCDRLGRHEVALYRTWFDGLLTSAAGHLDQLSASRLAEAAAVGLAGIGGFAGAGPAPAAHPVVIAPAAAAGPRRGAEDALFALLGVSTGFGVGRAVGAAASSMDAAHVPDRLLTPVTVLTGLAIAVWVIGVRRTSATRARLRAATAAAIAELRTTGERLVLSRSSSTEIEVTGQIGRYHDRLGRDTGRQVAAIDADLARHRDRVSGPRAAVRAAARELGDRLAVLTDPDPPAPDRGPPRRDHPEPGGGHPAPEPGTSVRTEAEGSR</sequence>
<keyword evidence="4" id="KW-1185">Reference proteome</keyword>
<keyword evidence="2" id="KW-0812">Transmembrane</keyword>
<accession>A0ABX6IEP0</accession>
<dbReference type="RefSeq" id="WP_213246178.1">
    <property type="nucleotide sequence ID" value="NZ_CP045806.1"/>
</dbReference>
<organism evidence="3 4">
    <name type="scientific">Gordonia pseudamarae</name>
    <dbReference type="NCBI Taxonomy" id="2831662"/>
    <lineage>
        <taxon>Bacteria</taxon>
        <taxon>Bacillati</taxon>
        <taxon>Actinomycetota</taxon>
        <taxon>Actinomycetes</taxon>
        <taxon>Mycobacteriales</taxon>
        <taxon>Gordoniaceae</taxon>
        <taxon>Gordonia</taxon>
    </lineage>
</organism>